<dbReference type="PANTHER" id="PTHR12526">
    <property type="entry name" value="GLYCOSYLTRANSFERASE"/>
    <property type="match status" value="1"/>
</dbReference>
<comment type="caution">
    <text evidence="3">The sequence shown here is derived from an EMBL/GenBank/DDBJ whole genome shotgun (WGS) entry which is preliminary data.</text>
</comment>
<keyword evidence="3" id="KW-0808">Transferase</keyword>
<evidence type="ECO:0000259" key="1">
    <source>
        <dbReference type="Pfam" id="PF00534"/>
    </source>
</evidence>
<name>A0A5C4XPY7_9HYPH</name>
<reference evidence="3 4" key="1">
    <citation type="submission" date="2019-06" db="EMBL/GenBank/DDBJ databases">
        <title>The draft genome of Rhizobium smilacinae PTYR-5.</title>
        <authorList>
            <person name="Liu L."/>
            <person name="Li L."/>
            <person name="Zhang X."/>
        </authorList>
    </citation>
    <scope>NUCLEOTIDE SEQUENCE [LARGE SCALE GENOMIC DNA]</scope>
    <source>
        <strain evidence="3 4">PTYR-5</strain>
    </source>
</reference>
<keyword evidence="4" id="KW-1185">Reference proteome</keyword>
<dbReference type="OrthoDB" id="9801609at2"/>
<sequence>MHHPVTTIAKPKVGFLALDTWSRVGGLQRFNQRVISNLASAAEEGRLSRPVMHVMRDVSSDLPSLTAADLKGYGPNRLAFIRAALVSASKLDIMFLGQVNLLPVGWMAKQLNRKLKLAMFVHGVEVWNDPIYRKKRFYEPTMLRAVDRIASVSDYTANVMAKEFGVNRAKFSILPNAVDGPIEITPRSSTEPMLLCVTRMAPHDHGKRVDSVLRAFSKLTSGFPDSRLEIIGDGPLRPELEKLAHDLGVAERVLFRGRVSDEELDRAYRRARAFVLPSVKEGFGIVYLEAWKYGLPVICSNAGASHEIISHGGDGFVVDPSDIDRLADHMGVLLSDLDRGATMGQAGAEKLREKYLNDSFRLNLLTLLDEIK</sequence>
<dbReference type="InterPro" id="IPR001296">
    <property type="entry name" value="Glyco_trans_1"/>
</dbReference>
<dbReference type="SUPFAM" id="SSF53756">
    <property type="entry name" value="UDP-Glycosyltransferase/glycogen phosphorylase"/>
    <property type="match status" value="1"/>
</dbReference>
<protein>
    <submittedName>
        <fullName evidence="3">Glycosyltransferase family 4 protein</fullName>
    </submittedName>
</protein>
<accession>A0A5C4XPY7</accession>
<proteinExistence type="predicted"/>
<gene>
    <name evidence="3" type="ORF">FHP24_03315</name>
</gene>
<dbReference type="RefSeq" id="WP_139672812.1">
    <property type="nucleotide sequence ID" value="NZ_VDMN01000001.1"/>
</dbReference>
<evidence type="ECO:0000313" key="3">
    <source>
        <dbReference type="EMBL" id="TNM65319.1"/>
    </source>
</evidence>
<feature type="domain" description="Glycosyl transferase family 1" evidence="1">
    <location>
        <begin position="186"/>
        <end position="348"/>
    </location>
</feature>
<dbReference type="AlphaFoldDB" id="A0A5C4XPY7"/>
<dbReference type="Proteomes" id="UP000311605">
    <property type="component" value="Unassembled WGS sequence"/>
</dbReference>
<dbReference type="CDD" id="cd03801">
    <property type="entry name" value="GT4_PimA-like"/>
    <property type="match status" value="1"/>
</dbReference>
<evidence type="ECO:0000259" key="2">
    <source>
        <dbReference type="Pfam" id="PF13439"/>
    </source>
</evidence>
<evidence type="ECO:0000313" key="4">
    <source>
        <dbReference type="Proteomes" id="UP000311605"/>
    </source>
</evidence>
<feature type="domain" description="Glycosyltransferase subfamily 4-like N-terminal" evidence="2">
    <location>
        <begin position="87"/>
        <end position="179"/>
    </location>
</feature>
<dbReference type="EMBL" id="VDMN01000001">
    <property type="protein sequence ID" value="TNM65319.1"/>
    <property type="molecule type" value="Genomic_DNA"/>
</dbReference>
<dbReference type="Pfam" id="PF13439">
    <property type="entry name" value="Glyco_transf_4"/>
    <property type="match status" value="1"/>
</dbReference>
<dbReference type="InterPro" id="IPR028098">
    <property type="entry name" value="Glyco_trans_4-like_N"/>
</dbReference>
<organism evidence="3 4">
    <name type="scientific">Aliirhizobium smilacinae</name>
    <dbReference type="NCBI Taxonomy" id="1395944"/>
    <lineage>
        <taxon>Bacteria</taxon>
        <taxon>Pseudomonadati</taxon>
        <taxon>Pseudomonadota</taxon>
        <taxon>Alphaproteobacteria</taxon>
        <taxon>Hyphomicrobiales</taxon>
        <taxon>Rhizobiaceae</taxon>
        <taxon>Aliirhizobium</taxon>
    </lineage>
</organism>
<dbReference type="Pfam" id="PF00534">
    <property type="entry name" value="Glycos_transf_1"/>
    <property type="match status" value="1"/>
</dbReference>
<dbReference type="Gene3D" id="3.40.50.2000">
    <property type="entry name" value="Glycogen Phosphorylase B"/>
    <property type="match status" value="2"/>
</dbReference>
<dbReference type="GO" id="GO:0016757">
    <property type="term" value="F:glycosyltransferase activity"/>
    <property type="evidence" value="ECO:0007669"/>
    <property type="project" value="InterPro"/>
</dbReference>